<keyword evidence="3 6" id="KW-0731">Sigma factor</keyword>
<dbReference type="NCBIfam" id="TIGR02937">
    <property type="entry name" value="sigma70-ECF"/>
    <property type="match status" value="1"/>
</dbReference>
<dbReference type="SUPFAM" id="SSF88659">
    <property type="entry name" value="Sigma3 and sigma4 domains of RNA polymerase sigma factors"/>
    <property type="match status" value="1"/>
</dbReference>
<dbReference type="GO" id="GO:0006352">
    <property type="term" value="P:DNA-templated transcription initiation"/>
    <property type="evidence" value="ECO:0007669"/>
    <property type="project" value="InterPro"/>
</dbReference>
<name>F8TTK1_9BACT</name>
<evidence type="ECO:0000256" key="4">
    <source>
        <dbReference type="ARBA" id="ARBA00023125"/>
    </source>
</evidence>
<comment type="similarity">
    <text evidence="1 6">Belongs to the sigma-70 factor family. ECF subfamily.</text>
</comment>
<dbReference type="Pfam" id="PF04542">
    <property type="entry name" value="Sigma70_r2"/>
    <property type="match status" value="1"/>
</dbReference>
<dbReference type="InterPro" id="IPR013249">
    <property type="entry name" value="RNA_pol_sigma70_r4_t2"/>
</dbReference>
<dbReference type="GO" id="GO:0003677">
    <property type="term" value="F:DNA binding"/>
    <property type="evidence" value="ECO:0007669"/>
    <property type="project" value="UniProtKB-KW"/>
</dbReference>
<dbReference type="AlphaFoldDB" id="F8TTK1"/>
<dbReference type="InterPro" id="IPR007627">
    <property type="entry name" value="RNA_pol_sigma70_r2"/>
</dbReference>
<dbReference type="InterPro" id="IPR036388">
    <property type="entry name" value="WH-like_DNA-bd_sf"/>
</dbReference>
<dbReference type="Pfam" id="PF08281">
    <property type="entry name" value="Sigma70_r4_2"/>
    <property type="match status" value="1"/>
</dbReference>
<dbReference type="SUPFAM" id="SSF88946">
    <property type="entry name" value="Sigma2 domain of RNA polymerase sigma factors"/>
    <property type="match status" value="1"/>
</dbReference>
<evidence type="ECO:0000256" key="3">
    <source>
        <dbReference type="ARBA" id="ARBA00023082"/>
    </source>
</evidence>
<evidence type="ECO:0000259" key="8">
    <source>
        <dbReference type="Pfam" id="PF08281"/>
    </source>
</evidence>
<keyword evidence="5 6" id="KW-0804">Transcription</keyword>
<dbReference type="Gene3D" id="1.10.10.10">
    <property type="entry name" value="Winged helix-like DNA-binding domain superfamily/Winged helix DNA-binding domain"/>
    <property type="match status" value="1"/>
</dbReference>
<evidence type="ECO:0000256" key="2">
    <source>
        <dbReference type="ARBA" id="ARBA00023015"/>
    </source>
</evidence>
<keyword evidence="2 6" id="KW-0805">Transcription regulation</keyword>
<evidence type="ECO:0000256" key="5">
    <source>
        <dbReference type="ARBA" id="ARBA00023163"/>
    </source>
</evidence>
<dbReference type="InterPro" id="IPR013324">
    <property type="entry name" value="RNA_pol_sigma_r3/r4-like"/>
</dbReference>
<evidence type="ECO:0000313" key="9">
    <source>
        <dbReference type="EMBL" id="AEH26512.1"/>
    </source>
</evidence>
<evidence type="ECO:0000256" key="6">
    <source>
        <dbReference type="RuleBase" id="RU000716"/>
    </source>
</evidence>
<reference evidence="9" key="1">
    <citation type="journal article" date="2011" name="FEMS Microbiol. Ecol.">
        <title>Polyketide synthase pathways identified from a metagenomic library are derived from soil Acidobacteria.</title>
        <authorList>
            <person name="Parsley L.C."/>
            <person name="Linneman J."/>
            <person name="Goode A.M."/>
            <person name="Becklund K."/>
            <person name="George I."/>
            <person name="Goodman R.M."/>
            <person name="Lopanik N.B."/>
            <person name="Liles M.R."/>
        </authorList>
    </citation>
    <scope>NUCLEOTIDE SEQUENCE</scope>
</reference>
<accession>F8TTK1</accession>
<dbReference type="InterPro" id="IPR039425">
    <property type="entry name" value="RNA_pol_sigma-70-like"/>
</dbReference>
<dbReference type="PANTHER" id="PTHR43133:SF8">
    <property type="entry name" value="RNA POLYMERASE SIGMA FACTOR HI_1459-RELATED"/>
    <property type="match status" value="1"/>
</dbReference>
<dbReference type="InterPro" id="IPR014284">
    <property type="entry name" value="RNA_pol_sigma-70_dom"/>
</dbReference>
<keyword evidence="4 6" id="KW-0238">DNA-binding</keyword>
<dbReference type="CDD" id="cd06171">
    <property type="entry name" value="Sigma70_r4"/>
    <property type="match status" value="1"/>
</dbReference>
<dbReference type="Gene3D" id="1.10.1740.10">
    <property type="match status" value="1"/>
</dbReference>
<dbReference type="GO" id="GO:0016987">
    <property type="term" value="F:sigma factor activity"/>
    <property type="evidence" value="ECO:0007669"/>
    <property type="project" value="UniProtKB-KW"/>
</dbReference>
<sequence length="193" mass="22252">MDNDIETMLRLQGGEDNALNELMSRWQQPLVNFIFRYLGNANDALDLAQDTFVRIFEKRERYRPTGKFSTWLFAIAANLCRNHIGWRRRHPTVSLHRDKDTESPRELVESIPSPAKSPAENVIVSELASAVKNLIQELPHDLRTAILLFEYEDMSYEQIAVILGCSVKAVETRLYRARNILRRRIVGGTHESS</sequence>
<feature type="domain" description="RNA polymerase sigma-70 region 2" evidence="7">
    <location>
        <begin position="22"/>
        <end position="87"/>
    </location>
</feature>
<dbReference type="PANTHER" id="PTHR43133">
    <property type="entry name" value="RNA POLYMERASE ECF-TYPE SIGMA FACTO"/>
    <property type="match status" value="1"/>
</dbReference>
<organism evidence="9">
    <name type="scientific">uncultured Acidobacteria bacterium A11</name>
    <dbReference type="NCBI Taxonomy" id="1036854"/>
    <lineage>
        <taxon>Bacteria</taxon>
        <taxon>Pseudomonadati</taxon>
        <taxon>Acidobacteriota</taxon>
        <taxon>environmental samples</taxon>
    </lineage>
</organism>
<evidence type="ECO:0000256" key="1">
    <source>
        <dbReference type="ARBA" id="ARBA00010641"/>
    </source>
</evidence>
<dbReference type="EMBL" id="JF342591">
    <property type="protein sequence ID" value="AEH26512.1"/>
    <property type="molecule type" value="Genomic_DNA"/>
</dbReference>
<dbReference type="PROSITE" id="PS01063">
    <property type="entry name" value="SIGMA70_ECF"/>
    <property type="match status" value="1"/>
</dbReference>
<feature type="domain" description="RNA polymerase sigma factor 70 region 4 type 2" evidence="8">
    <location>
        <begin position="130"/>
        <end position="179"/>
    </location>
</feature>
<protein>
    <recommendedName>
        <fullName evidence="6">RNA polymerase sigma factor</fullName>
    </recommendedName>
</protein>
<dbReference type="InterPro" id="IPR013325">
    <property type="entry name" value="RNA_pol_sigma_r2"/>
</dbReference>
<evidence type="ECO:0000259" key="7">
    <source>
        <dbReference type="Pfam" id="PF04542"/>
    </source>
</evidence>
<proteinExistence type="inferred from homology"/>
<dbReference type="InterPro" id="IPR000838">
    <property type="entry name" value="RNA_pol_sigma70_ECF_CS"/>
</dbReference>